<dbReference type="Pfam" id="PF00005">
    <property type="entry name" value="ABC_tran"/>
    <property type="match status" value="1"/>
</dbReference>
<feature type="domain" description="ABC transporter" evidence="4">
    <location>
        <begin position="5"/>
        <end position="234"/>
    </location>
</feature>
<dbReference type="CDD" id="cd03230">
    <property type="entry name" value="ABC_DR_subfamily_A"/>
    <property type="match status" value="1"/>
</dbReference>
<dbReference type="RefSeq" id="WP_323078960.1">
    <property type="nucleotide sequence ID" value="NZ_CBCSKM010000004.1"/>
</dbReference>
<sequence>MAQPMAIELIGALKQGRRKTIGPLHLQVPKGYIVALVGPNGSGKSTMMQFIQQTLRPDAGEIRWFGQSFSGELPLELRQQIGYVPEAPEPEENYMTAERAAEFRSQWYPTWDEKLFEDLMNRFEVPRNERLNRMSKGERRKFEIAAALAARPKLLLLDEPSSGLDPFAWKGMIDELRDFMAGEDMTILIATHIVEEVKRLADYIALIHQGQVLGMAEKDQLFSSWKEIWIRSSDCSPSDLPEGTILRVDGPQVTKLVVQEQHEGELQRSLAAKGLQVIQTRSLELDEILQLWIQGHSPAKLVSTSTAALV</sequence>
<dbReference type="PANTHER" id="PTHR42939:SF3">
    <property type="entry name" value="ABC TRANSPORTER ATP-BINDING COMPONENT"/>
    <property type="match status" value="1"/>
</dbReference>
<dbReference type="EMBL" id="JAYERP010000001">
    <property type="protein sequence ID" value="MEA3572387.1"/>
    <property type="molecule type" value="Genomic_DNA"/>
</dbReference>
<dbReference type="Proteomes" id="UP001292216">
    <property type="component" value="Unassembled WGS sequence"/>
</dbReference>
<gene>
    <name evidence="5" type="ORF">U9M73_20885</name>
</gene>
<reference evidence="5 6" key="1">
    <citation type="submission" date="2023-12" db="EMBL/GenBank/DDBJ databases">
        <title>Whole genome sequencing of Paenibacillus phoenicis isolated from the Phoenix Mars Lander spacecraft assembly facility.</title>
        <authorList>
            <person name="Garcia A."/>
            <person name="Venkateswaran K."/>
        </authorList>
    </citation>
    <scope>NUCLEOTIDE SEQUENCE [LARGE SCALE GENOMIC DNA]</scope>
    <source>
        <strain evidence="5 6">3PO2SA</strain>
    </source>
</reference>
<dbReference type="InterPro" id="IPR003439">
    <property type="entry name" value="ABC_transporter-like_ATP-bd"/>
</dbReference>
<keyword evidence="2" id="KW-0547">Nucleotide-binding</keyword>
<evidence type="ECO:0000256" key="1">
    <source>
        <dbReference type="ARBA" id="ARBA00022448"/>
    </source>
</evidence>
<protein>
    <submittedName>
        <fullName evidence="5">ABC transporter ATP-binding protein</fullName>
    </submittedName>
</protein>
<dbReference type="InterPro" id="IPR003593">
    <property type="entry name" value="AAA+_ATPase"/>
</dbReference>
<organism evidence="5 6">
    <name type="scientific">Paenibacillus phoenicis</name>
    <dbReference type="NCBI Taxonomy" id="554117"/>
    <lineage>
        <taxon>Bacteria</taxon>
        <taxon>Bacillati</taxon>
        <taxon>Bacillota</taxon>
        <taxon>Bacilli</taxon>
        <taxon>Bacillales</taxon>
        <taxon>Paenibacillaceae</taxon>
        <taxon>Paenibacillus</taxon>
    </lineage>
</organism>
<dbReference type="PROSITE" id="PS00211">
    <property type="entry name" value="ABC_TRANSPORTER_1"/>
    <property type="match status" value="1"/>
</dbReference>
<dbReference type="InterPro" id="IPR027417">
    <property type="entry name" value="P-loop_NTPase"/>
</dbReference>
<proteinExistence type="predicted"/>
<dbReference type="SUPFAM" id="SSF52540">
    <property type="entry name" value="P-loop containing nucleoside triphosphate hydrolases"/>
    <property type="match status" value="1"/>
</dbReference>
<evidence type="ECO:0000256" key="2">
    <source>
        <dbReference type="ARBA" id="ARBA00022741"/>
    </source>
</evidence>
<accession>A0ABU5PRI9</accession>
<evidence type="ECO:0000313" key="6">
    <source>
        <dbReference type="Proteomes" id="UP001292216"/>
    </source>
</evidence>
<dbReference type="PROSITE" id="PS50893">
    <property type="entry name" value="ABC_TRANSPORTER_2"/>
    <property type="match status" value="1"/>
</dbReference>
<evidence type="ECO:0000256" key="3">
    <source>
        <dbReference type="ARBA" id="ARBA00022840"/>
    </source>
</evidence>
<evidence type="ECO:0000259" key="4">
    <source>
        <dbReference type="PROSITE" id="PS50893"/>
    </source>
</evidence>
<name>A0ABU5PRI9_9BACL</name>
<dbReference type="SMART" id="SM00382">
    <property type="entry name" value="AAA"/>
    <property type="match status" value="1"/>
</dbReference>
<dbReference type="PANTHER" id="PTHR42939">
    <property type="entry name" value="ABC TRANSPORTER ATP-BINDING PROTEIN ALBC-RELATED"/>
    <property type="match status" value="1"/>
</dbReference>
<keyword evidence="6" id="KW-1185">Reference proteome</keyword>
<dbReference type="GO" id="GO:0005524">
    <property type="term" value="F:ATP binding"/>
    <property type="evidence" value="ECO:0007669"/>
    <property type="project" value="UniProtKB-KW"/>
</dbReference>
<evidence type="ECO:0000313" key="5">
    <source>
        <dbReference type="EMBL" id="MEA3572387.1"/>
    </source>
</evidence>
<dbReference type="InterPro" id="IPR017871">
    <property type="entry name" value="ABC_transporter-like_CS"/>
</dbReference>
<keyword evidence="3 5" id="KW-0067">ATP-binding</keyword>
<keyword evidence="1" id="KW-0813">Transport</keyword>
<dbReference type="InterPro" id="IPR051782">
    <property type="entry name" value="ABC_Transporter_VariousFunc"/>
</dbReference>
<dbReference type="Gene3D" id="3.40.50.300">
    <property type="entry name" value="P-loop containing nucleotide triphosphate hydrolases"/>
    <property type="match status" value="1"/>
</dbReference>
<comment type="caution">
    <text evidence="5">The sequence shown here is derived from an EMBL/GenBank/DDBJ whole genome shotgun (WGS) entry which is preliminary data.</text>
</comment>